<dbReference type="eggNOG" id="KOG4713">
    <property type="taxonomic scope" value="Eukaryota"/>
</dbReference>
<accession>B4GQA7</accession>
<dbReference type="KEGG" id="dpe:6595383"/>
<feature type="region of interest" description="Disordered" evidence="5">
    <location>
        <begin position="1"/>
        <end position="116"/>
    </location>
</feature>
<feature type="compositionally biased region" description="Basic and acidic residues" evidence="5">
    <location>
        <begin position="1"/>
        <end position="10"/>
    </location>
</feature>
<keyword evidence="7" id="KW-1185">Reference proteome</keyword>
<dbReference type="OrthoDB" id="7857910at2759"/>
<keyword evidence="3" id="KW-0597">Phosphoprotein</keyword>
<dbReference type="EMBL" id="CH479187">
    <property type="protein sequence ID" value="EDW39779.1"/>
    <property type="molecule type" value="Genomic_DNA"/>
</dbReference>
<dbReference type="PhylomeDB" id="B4GQA7"/>
<evidence type="ECO:0000256" key="3">
    <source>
        <dbReference type="ARBA" id="ARBA00022553"/>
    </source>
</evidence>
<gene>
    <name evidence="6" type="primary">Dper\GL15945</name>
    <name evidence="6" type="ORF">Dper_GL15945</name>
</gene>
<evidence type="ECO:0000313" key="7">
    <source>
        <dbReference type="Proteomes" id="UP000008744"/>
    </source>
</evidence>
<dbReference type="Proteomes" id="UP000008744">
    <property type="component" value="Unassembled WGS sequence"/>
</dbReference>
<evidence type="ECO:0000313" key="6">
    <source>
        <dbReference type="EMBL" id="EDW39779.1"/>
    </source>
</evidence>
<evidence type="ECO:0000256" key="5">
    <source>
        <dbReference type="SAM" id="MobiDB-lite"/>
    </source>
</evidence>
<dbReference type="Gene3D" id="6.10.140.1300">
    <property type="match status" value="1"/>
</dbReference>
<dbReference type="InterPro" id="IPR017266">
    <property type="entry name" value="DOC_1/2"/>
</dbReference>
<protein>
    <submittedName>
        <fullName evidence="6">GL15945</fullName>
    </submittedName>
</protein>
<reference evidence="6 7" key="1">
    <citation type="journal article" date="2007" name="Nature">
        <title>Evolution of genes and genomes on the Drosophila phylogeny.</title>
        <authorList>
            <consortium name="Drosophila 12 Genomes Consortium"/>
            <person name="Clark A.G."/>
            <person name="Eisen M.B."/>
            <person name="Smith D.R."/>
            <person name="Bergman C.M."/>
            <person name="Oliver B."/>
            <person name="Markow T.A."/>
            <person name="Kaufman T.C."/>
            <person name="Kellis M."/>
            <person name="Gelbart W."/>
            <person name="Iyer V.N."/>
            <person name="Pollard D.A."/>
            <person name="Sackton T.B."/>
            <person name="Larracuente A.M."/>
            <person name="Singh N.D."/>
            <person name="Abad J.P."/>
            <person name="Abt D.N."/>
            <person name="Adryan B."/>
            <person name="Aguade M."/>
            <person name="Akashi H."/>
            <person name="Anderson W.W."/>
            <person name="Aquadro C.F."/>
            <person name="Ardell D.H."/>
            <person name="Arguello R."/>
            <person name="Artieri C.G."/>
            <person name="Barbash D.A."/>
            <person name="Barker D."/>
            <person name="Barsanti P."/>
            <person name="Batterham P."/>
            <person name="Batzoglou S."/>
            <person name="Begun D."/>
            <person name="Bhutkar A."/>
            <person name="Blanco E."/>
            <person name="Bosak S.A."/>
            <person name="Bradley R.K."/>
            <person name="Brand A.D."/>
            <person name="Brent M.R."/>
            <person name="Brooks A.N."/>
            <person name="Brown R.H."/>
            <person name="Butlin R.K."/>
            <person name="Caggese C."/>
            <person name="Calvi B.R."/>
            <person name="Bernardo de Carvalho A."/>
            <person name="Caspi A."/>
            <person name="Castrezana S."/>
            <person name="Celniker S.E."/>
            <person name="Chang J.L."/>
            <person name="Chapple C."/>
            <person name="Chatterji S."/>
            <person name="Chinwalla A."/>
            <person name="Civetta A."/>
            <person name="Clifton S.W."/>
            <person name="Comeron J.M."/>
            <person name="Costello J.C."/>
            <person name="Coyne J.A."/>
            <person name="Daub J."/>
            <person name="David R.G."/>
            <person name="Delcher A.L."/>
            <person name="Delehaunty K."/>
            <person name="Do C.B."/>
            <person name="Ebling H."/>
            <person name="Edwards K."/>
            <person name="Eickbush T."/>
            <person name="Evans J.D."/>
            <person name="Filipski A."/>
            <person name="Findeiss S."/>
            <person name="Freyhult E."/>
            <person name="Fulton L."/>
            <person name="Fulton R."/>
            <person name="Garcia A.C."/>
            <person name="Gardiner A."/>
            <person name="Garfield D.A."/>
            <person name="Garvin B.E."/>
            <person name="Gibson G."/>
            <person name="Gilbert D."/>
            <person name="Gnerre S."/>
            <person name="Godfrey J."/>
            <person name="Good R."/>
            <person name="Gotea V."/>
            <person name="Gravely B."/>
            <person name="Greenberg A.J."/>
            <person name="Griffiths-Jones S."/>
            <person name="Gross S."/>
            <person name="Guigo R."/>
            <person name="Gustafson E.A."/>
            <person name="Haerty W."/>
            <person name="Hahn M.W."/>
            <person name="Halligan D.L."/>
            <person name="Halpern A.L."/>
            <person name="Halter G.M."/>
            <person name="Han M.V."/>
            <person name="Heger A."/>
            <person name="Hillier L."/>
            <person name="Hinrichs A.S."/>
            <person name="Holmes I."/>
            <person name="Hoskins R.A."/>
            <person name="Hubisz M.J."/>
            <person name="Hultmark D."/>
            <person name="Huntley M.A."/>
            <person name="Jaffe D.B."/>
            <person name="Jagadeeshan S."/>
            <person name="Jeck W.R."/>
            <person name="Johnson J."/>
            <person name="Jones C.D."/>
            <person name="Jordan W.C."/>
            <person name="Karpen G.H."/>
            <person name="Kataoka E."/>
            <person name="Keightley P.D."/>
            <person name="Kheradpour P."/>
            <person name="Kirkness E.F."/>
            <person name="Koerich L.B."/>
            <person name="Kristiansen K."/>
            <person name="Kudrna D."/>
            <person name="Kulathinal R.J."/>
            <person name="Kumar S."/>
            <person name="Kwok R."/>
            <person name="Lander E."/>
            <person name="Langley C.H."/>
            <person name="Lapoint R."/>
            <person name="Lazzaro B.P."/>
            <person name="Lee S.J."/>
            <person name="Levesque L."/>
            <person name="Li R."/>
            <person name="Lin C.F."/>
            <person name="Lin M.F."/>
            <person name="Lindblad-Toh K."/>
            <person name="Llopart A."/>
            <person name="Long M."/>
            <person name="Low L."/>
            <person name="Lozovsky E."/>
            <person name="Lu J."/>
            <person name="Luo M."/>
            <person name="Machado C.A."/>
            <person name="Makalowski W."/>
            <person name="Marzo M."/>
            <person name="Matsuda M."/>
            <person name="Matzkin L."/>
            <person name="McAllister B."/>
            <person name="McBride C.S."/>
            <person name="McKernan B."/>
            <person name="McKernan K."/>
            <person name="Mendez-Lago M."/>
            <person name="Minx P."/>
            <person name="Mollenhauer M.U."/>
            <person name="Montooth K."/>
            <person name="Mount S.M."/>
            <person name="Mu X."/>
            <person name="Myers E."/>
            <person name="Negre B."/>
            <person name="Newfeld S."/>
            <person name="Nielsen R."/>
            <person name="Noor M.A."/>
            <person name="O'Grady P."/>
            <person name="Pachter L."/>
            <person name="Papaceit M."/>
            <person name="Parisi M.J."/>
            <person name="Parisi M."/>
            <person name="Parts L."/>
            <person name="Pedersen J.S."/>
            <person name="Pesole G."/>
            <person name="Phillippy A.M."/>
            <person name="Ponting C.P."/>
            <person name="Pop M."/>
            <person name="Porcelli D."/>
            <person name="Powell J.R."/>
            <person name="Prohaska S."/>
            <person name="Pruitt K."/>
            <person name="Puig M."/>
            <person name="Quesneville H."/>
            <person name="Ram K.R."/>
            <person name="Rand D."/>
            <person name="Rasmussen M.D."/>
            <person name="Reed L.K."/>
            <person name="Reenan R."/>
            <person name="Reily A."/>
            <person name="Remington K.A."/>
            <person name="Rieger T.T."/>
            <person name="Ritchie M.G."/>
            <person name="Robin C."/>
            <person name="Rogers Y.H."/>
            <person name="Rohde C."/>
            <person name="Rozas J."/>
            <person name="Rubenfield M.J."/>
            <person name="Ruiz A."/>
            <person name="Russo S."/>
            <person name="Salzberg S.L."/>
            <person name="Sanchez-Gracia A."/>
            <person name="Saranga D.J."/>
            <person name="Sato H."/>
            <person name="Schaeffer S.W."/>
            <person name="Schatz M.C."/>
            <person name="Schlenke T."/>
            <person name="Schwartz R."/>
            <person name="Segarra C."/>
            <person name="Singh R.S."/>
            <person name="Sirot L."/>
            <person name="Sirota M."/>
            <person name="Sisneros N.B."/>
            <person name="Smith C.D."/>
            <person name="Smith T.F."/>
            <person name="Spieth J."/>
            <person name="Stage D.E."/>
            <person name="Stark A."/>
            <person name="Stephan W."/>
            <person name="Strausberg R.L."/>
            <person name="Strempel S."/>
            <person name="Sturgill D."/>
            <person name="Sutton G."/>
            <person name="Sutton G.G."/>
            <person name="Tao W."/>
            <person name="Teichmann S."/>
            <person name="Tobari Y.N."/>
            <person name="Tomimura Y."/>
            <person name="Tsolas J.M."/>
            <person name="Valente V.L."/>
            <person name="Venter E."/>
            <person name="Venter J.C."/>
            <person name="Vicario S."/>
            <person name="Vieira F.G."/>
            <person name="Vilella A.J."/>
            <person name="Villasante A."/>
            <person name="Walenz B."/>
            <person name="Wang J."/>
            <person name="Wasserman M."/>
            <person name="Watts T."/>
            <person name="Wilson D."/>
            <person name="Wilson R.K."/>
            <person name="Wing R.A."/>
            <person name="Wolfner M.F."/>
            <person name="Wong A."/>
            <person name="Wong G.K."/>
            <person name="Wu C.I."/>
            <person name="Wu G."/>
            <person name="Yamamoto D."/>
            <person name="Yang H.P."/>
            <person name="Yang S.P."/>
            <person name="Yorke J.A."/>
            <person name="Yoshida K."/>
            <person name="Zdobnov E."/>
            <person name="Zhang P."/>
            <person name="Zhang Y."/>
            <person name="Zimin A.V."/>
            <person name="Baldwin J."/>
            <person name="Abdouelleil A."/>
            <person name="Abdulkadir J."/>
            <person name="Abebe A."/>
            <person name="Abera B."/>
            <person name="Abreu J."/>
            <person name="Acer S.C."/>
            <person name="Aftuck L."/>
            <person name="Alexander A."/>
            <person name="An P."/>
            <person name="Anderson E."/>
            <person name="Anderson S."/>
            <person name="Arachi H."/>
            <person name="Azer M."/>
            <person name="Bachantsang P."/>
            <person name="Barry A."/>
            <person name="Bayul T."/>
            <person name="Berlin A."/>
            <person name="Bessette D."/>
            <person name="Bloom T."/>
            <person name="Blye J."/>
            <person name="Boguslavskiy L."/>
            <person name="Bonnet C."/>
            <person name="Boukhgalter B."/>
            <person name="Bourzgui I."/>
            <person name="Brown A."/>
            <person name="Cahill P."/>
            <person name="Channer S."/>
            <person name="Cheshatsang Y."/>
            <person name="Chuda L."/>
            <person name="Citroen M."/>
            <person name="Collymore A."/>
            <person name="Cooke P."/>
            <person name="Costello M."/>
            <person name="D'Aco K."/>
            <person name="Daza R."/>
            <person name="De Haan G."/>
            <person name="DeGray S."/>
            <person name="DeMaso C."/>
            <person name="Dhargay N."/>
            <person name="Dooley K."/>
            <person name="Dooley E."/>
            <person name="Doricent M."/>
            <person name="Dorje P."/>
            <person name="Dorjee K."/>
            <person name="Dupes A."/>
            <person name="Elong R."/>
            <person name="Falk J."/>
            <person name="Farina A."/>
            <person name="Faro S."/>
            <person name="Ferguson D."/>
            <person name="Fisher S."/>
            <person name="Foley C.D."/>
            <person name="Franke A."/>
            <person name="Friedrich D."/>
            <person name="Gadbois L."/>
            <person name="Gearin G."/>
            <person name="Gearin C.R."/>
            <person name="Giannoukos G."/>
            <person name="Goode T."/>
            <person name="Graham J."/>
            <person name="Grandbois E."/>
            <person name="Grewal S."/>
            <person name="Gyaltsen K."/>
            <person name="Hafez N."/>
            <person name="Hagos B."/>
            <person name="Hall J."/>
            <person name="Henson C."/>
            <person name="Hollinger A."/>
            <person name="Honan T."/>
            <person name="Huard M.D."/>
            <person name="Hughes L."/>
            <person name="Hurhula B."/>
            <person name="Husby M.E."/>
            <person name="Kamat A."/>
            <person name="Kanga B."/>
            <person name="Kashin S."/>
            <person name="Khazanovich D."/>
            <person name="Kisner P."/>
            <person name="Lance K."/>
            <person name="Lara M."/>
            <person name="Lee W."/>
            <person name="Lennon N."/>
            <person name="Letendre F."/>
            <person name="LeVine R."/>
            <person name="Lipovsky A."/>
            <person name="Liu X."/>
            <person name="Liu J."/>
            <person name="Liu S."/>
            <person name="Lokyitsang T."/>
            <person name="Lokyitsang Y."/>
            <person name="Lubonja R."/>
            <person name="Lui A."/>
            <person name="MacDonald P."/>
            <person name="Magnisalis V."/>
            <person name="Maru K."/>
            <person name="Matthews C."/>
            <person name="McCusker W."/>
            <person name="McDonough S."/>
            <person name="Mehta T."/>
            <person name="Meldrim J."/>
            <person name="Meneus L."/>
            <person name="Mihai O."/>
            <person name="Mihalev A."/>
            <person name="Mihova T."/>
            <person name="Mittelman R."/>
            <person name="Mlenga V."/>
            <person name="Montmayeur A."/>
            <person name="Mulrain L."/>
            <person name="Navidi A."/>
            <person name="Naylor J."/>
            <person name="Negash T."/>
            <person name="Nguyen T."/>
            <person name="Nguyen N."/>
            <person name="Nicol R."/>
            <person name="Norbu C."/>
            <person name="Norbu N."/>
            <person name="Novod N."/>
            <person name="O'Neill B."/>
            <person name="Osman S."/>
            <person name="Markiewicz E."/>
            <person name="Oyono O.L."/>
            <person name="Patti C."/>
            <person name="Phunkhang P."/>
            <person name="Pierre F."/>
            <person name="Priest M."/>
            <person name="Raghuraman S."/>
            <person name="Rege F."/>
            <person name="Reyes R."/>
            <person name="Rise C."/>
            <person name="Rogov P."/>
            <person name="Ross K."/>
            <person name="Ryan E."/>
            <person name="Settipalli S."/>
            <person name="Shea T."/>
            <person name="Sherpa N."/>
            <person name="Shi L."/>
            <person name="Shih D."/>
            <person name="Sparrow T."/>
            <person name="Spaulding J."/>
            <person name="Stalker J."/>
            <person name="Stange-Thomann N."/>
            <person name="Stavropoulos S."/>
            <person name="Stone C."/>
            <person name="Strader C."/>
            <person name="Tesfaye S."/>
            <person name="Thomson T."/>
            <person name="Thoulutsang Y."/>
            <person name="Thoulutsang D."/>
            <person name="Topham K."/>
            <person name="Topping I."/>
            <person name="Tsamla T."/>
            <person name="Vassiliev H."/>
            <person name="Vo A."/>
            <person name="Wangchuk T."/>
            <person name="Wangdi T."/>
            <person name="Weiand M."/>
            <person name="Wilkinson J."/>
            <person name="Wilson A."/>
            <person name="Yadav S."/>
            <person name="Young G."/>
            <person name="Yu Q."/>
            <person name="Zembek L."/>
            <person name="Zhong D."/>
            <person name="Zimmer A."/>
            <person name="Zwirko Z."/>
            <person name="Jaffe D.B."/>
            <person name="Alvarez P."/>
            <person name="Brockman W."/>
            <person name="Butler J."/>
            <person name="Chin C."/>
            <person name="Gnerre S."/>
            <person name="Grabherr M."/>
            <person name="Kleber M."/>
            <person name="Mauceli E."/>
            <person name="MacCallum I."/>
        </authorList>
    </citation>
    <scope>NUCLEOTIDE SEQUENCE [LARGE SCALE GENOMIC DNA]</scope>
    <source>
        <strain evidence="7">MSH-3 / Tucson 14011-0111.49</strain>
    </source>
</reference>
<dbReference type="STRING" id="7234.B4GQA7"/>
<sequence length="247" mass="26199">MDLESFRSKYSDLTVTALPPGGKKKESTKANEEDIKMATVEEKPPRVEITRVSSGNGTAYGPPTSTFLGGSSSSSAGGPAHGPSSGVFASNHRGGSILEPSPSTPADGSGSLRTRSRQQTAAALAYACEYKQVMAKLDYTKFMQAKLKQLSASQGQNNAGAAHNSVMTSEKIVVADEDVQGNIVDTFDNLVSVVGKMKAVLNPTVMGMRFASERMLHEITNARVVVKTGQIILKREELDTSVTPSDE</sequence>
<dbReference type="GO" id="GO:0005634">
    <property type="term" value="C:nucleus"/>
    <property type="evidence" value="ECO:0007669"/>
    <property type="project" value="UniProtKB-SubCell"/>
</dbReference>
<dbReference type="Pfam" id="PF09806">
    <property type="entry name" value="CDK2AP"/>
    <property type="match status" value="1"/>
</dbReference>
<feature type="compositionally biased region" description="Low complexity" evidence="5">
    <location>
        <begin position="61"/>
        <end position="86"/>
    </location>
</feature>
<comment type="subcellular location">
    <subcellularLocation>
        <location evidence="1">Nucleus</location>
    </subcellularLocation>
</comment>
<feature type="compositionally biased region" description="Basic and acidic residues" evidence="5">
    <location>
        <begin position="23"/>
        <end position="49"/>
    </location>
</feature>
<keyword evidence="4" id="KW-0539">Nucleus</keyword>
<evidence type="ECO:0000256" key="2">
    <source>
        <dbReference type="ARBA" id="ARBA00008485"/>
    </source>
</evidence>
<comment type="similarity">
    <text evidence="2">Belongs to the CDK2AP family.</text>
</comment>
<evidence type="ECO:0000256" key="1">
    <source>
        <dbReference type="ARBA" id="ARBA00004123"/>
    </source>
</evidence>
<proteinExistence type="inferred from homology"/>
<evidence type="ECO:0000256" key="4">
    <source>
        <dbReference type="ARBA" id="ARBA00023242"/>
    </source>
</evidence>
<dbReference type="OMA" id="TKYMQAQ"/>
<dbReference type="AlphaFoldDB" id="B4GQA7"/>
<organism evidence="7">
    <name type="scientific">Drosophila persimilis</name>
    <name type="common">Fruit fly</name>
    <dbReference type="NCBI Taxonomy" id="7234"/>
    <lineage>
        <taxon>Eukaryota</taxon>
        <taxon>Metazoa</taxon>
        <taxon>Ecdysozoa</taxon>
        <taxon>Arthropoda</taxon>
        <taxon>Hexapoda</taxon>
        <taxon>Insecta</taxon>
        <taxon>Pterygota</taxon>
        <taxon>Neoptera</taxon>
        <taxon>Endopterygota</taxon>
        <taxon>Diptera</taxon>
        <taxon>Brachycera</taxon>
        <taxon>Muscomorpha</taxon>
        <taxon>Ephydroidea</taxon>
        <taxon>Drosophilidae</taxon>
        <taxon>Drosophila</taxon>
        <taxon>Sophophora</taxon>
    </lineage>
</organism>
<name>B4GQA7_DROPE</name>
<dbReference type="HOGENOM" id="CLU_1273419_0_0_1"/>